<keyword evidence="4 8" id="KW-0732">Signal</keyword>
<dbReference type="InterPro" id="IPR028082">
    <property type="entry name" value="Peripla_BP_I"/>
</dbReference>
<dbReference type="InterPro" id="IPR003760">
    <property type="entry name" value="PnrA-like"/>
</dbReference>
<keyword evidence="5" id="KW-0472">Membrane</keyword>
<evidence type="ECO:0000256" key="5">
    <source>
        <dbReference type="ARBA" id="ARBA00023136"/>
    </source>
</evidence>
<feature type="chain" id="PRO_5046604164" evidence="8">
    <location>
        <begin position="19"/>
        <end position="387"/>
    </location>
</feature>
<sequence length="387" mass="40050">MRVFKIAAVSAAAVMVLAACGEAPDEEAETTSDTETTADAGADGEDATGGDTGEETAVAGGEDNSDFKACMVSDAGGFDDQSFNQGAYSGLLAAEESLGITKAEAESNSDAEFGPNIDAMVQQGCNYVIGVGFLLEDAIQAAAEANPDTNFGLLDSGFQDADFAPVELENGKPILFNTSEAAFLAGYLAAGMTETDKVATYGGLPIPSVQIFMDGFSDGVDAYNEDNGSAVELLGWDKEAQNGSFANTFDDQSQGASLGEQFISQGADIIMPVAGPVGLGTASVAEGTDTKLIWVDSDGFLTTEYGDLILTSVLKDMGPAVEATIKEGVDGAFTNEPYVGTLENEGVSLAPFHDFDAEVPQELKDKIAEYQEQIVSGELVVESPNAP</sequence>
<keyword evidence="3" id="KW-1003">Cell membrane</keyword>
<evidence type="ECO:0000256" key="7">
    <source>
        <dbReference type="SAM" id="MobiDB-lite"/>
    </source>
</evidence>
<dbReference type="SUPFAM" id="SSF53822">
    <property type="entry name" value="Periplasmic binding protein-like I"/>
    <property type="match status" value="1"/>
</dbReference>
<dbReference type="Pfam" id="PF02608">
    <property type="entry name" value="Bmp"/>
    <property type="match status" value="1"/>
</dbReference>
<dbReference type="PANTHER" id="PTHR34296">
    <property type="entry name" value="TRANSCRIPTIONAL ACTIVATOR PROTEIN MED"/>
    <property type="match status" value="1"/>
</dbReference>
<protein>
    <submittedName>
        <fullName evidence="10">BMP family ABC transporter substrate-binding protein</fullName>
    </submittedName>
</protein>
<evidence type="ECO:0000313" key="11">
    <source>
        <dbReference type="Proteomes" id="UP001056455"/>
    </source>
</evidence>
<dbReference type="Proteomes" id="UP001056455">
    <property type="component" value="Chromosome"/>
</dbReference>
<feature type="region of interest" description="Disordered" evidence="7">
    <location>
        <begin position="22"/>
        <end position="64"/>
    </location>
</feature>
<accession>A0ABY4YQA3</accession>
<dbReference type="PRINTS" id="PR01733">
    <property type="entry name" value="LIPPROTEIN48"/>
</dbReference>
<dbReference type="PROSITE" id="PS51257">
    <property type="entry name" value="PROKAR_LIPOPROTEIN"/>
    <property type="match status" value="1"/>
</dbReference>
<keyword evidence="6" id="KW-0449">Lipoprotein</keyword>
<evidence type="ECO:0000259" key="9">
    <source>
        <dbReference type="Pfam" id="PF02608"/>
    </source>
</evidence>
<dbReference type="Gene3D" id="3.40.50.2300">
    <property type="match status" value="2"/>
</dbReference>
<dbReference type="InterPro" id="IPR050957">
    <property type="entry name" value="BMP_lipoprotein"/>
</dbReference>
<reference evidence="10" key="1">
    <citation type="submission" date="2022-06" db="EMBL/GenBank/DDBJ databases">
        <title>Ornithinimicrobium HY1793.</title>
        <authorList>
            <person name="Huang Y."/>
        </authorList>
    </citation>
    <scope>NUCLEOTIDE SEQUENCE</scope>
    <source>
        <strain evidence="10">HY1793</strain>
    </source>
</reference>
<dbReference type="PANTHER" id="PTHR34296:SF2">
    <property type="entry name" value="ABC TRANSPORTER GUANOSINE-BINDING PROTEIN NUPN"/>
    <property type="match status" value="1"/>
</dbReference>
<name>A0ABY4YQA3_9MICO</name>
<evidence type="ECO:0000256" key="6">
    <source>
        <dbReference type="ARBA" id="ARBA00023288"/>
    </source>
</evidence>
<evidence type="ECO:0000256" key="8">
    <source>
        <dbReference type="SAM" id="SignalP"/>
    </source>
</evidence>
<feature type="domain" description="ABC transporter substrate-binding protein PnrA-like" evidence="9">
    <location>
        <begin position="69"/>
        <end position="373"/>
    </location>
</feature>
<evidence type="ECO:0000256" key="1">
    <source>
        <dbReference type="ARBA" id="ARBA00004193"/>
    </source>
</evidence>
<evidence type="ECO:0000256" key="2">
    <source>
        <dbReference type="ARBA" id="ARBA00008610"/>
    </source>
</evidence>
<gene>
    <name evidence="10" type="ORF">NF556_14250</name>
</gene>
<dbReference type="CDD" id="cd06354">
    <property type="entry name" value="PBP1_PrnA-like"/>
    <property type="match status" value="1"/>
</dbReference>
<feature type="signal peptide" evidence="8">
    <location>
        <begin position="1"/>
        <end position="18"/>
    </location>
</feature>
<organism evidence="10 11">
    <name type="scientific">Ornithinimicrobium faecis</name>
    <dbReference type="NCBI Taxonomy" id="2934158"/>
    <lineage>
        <taxon>Bacteria</taxon>
        <taxon>Bacillati</taxon>
        <taxon>Actinomycetota</taxon>
        <taxon>Actinomycetes</taxon>
        <taxon>Micrococcales</taxon>
        <taxon>Ornithinimicrobiaceae</taxon>
        <taxon>Ornithinimicrobium</taxon>
    </lineage>
</organism>
<comment type="subcellular location">
    <subcellularLocation>
        <location evidence="1">Cell membrane</location>
        <topology evidence="1">Lipid-anchor</topology>
    </subcellularLocation>
</comment>
<feature type="compositionally biased region" description="Acidic residues" evidence="7">
    <location>
        <begin position="23"/>
        <end position="32"/>
    </location>
</feature>
<dbReference type="EMBL" id="CP099489">
    <property type="protein sequence ID" value="USQ78782.1"/>
    <property type="molecule type" value="Genomic_DNA"/>
</dbReference>
<evidence type="ECO:0000313" key="10">
    <source>
        <dbReference type="EMBL" id="USQ78782.1"/>
    </source>
</evidence>
<keyword evidence="11" id="KW-1185">Reference proteome</keyword>
<evidence type="ECO:0000256" key="3">
    <source>
        <dbReference type="ARBA" id="ARBA00022475"/>
    </source>
</evidence>
<comment type="similarity">
    <text evidence="2">Belongs to the BMP lipoprotein family.</text>
</comment>
<dbReference type="InterPro" id="IPR008107">
    <property type="entry name" value="Mycoplasma_p48"/>
</dbReference>
<evidence type="ECO:0000256" key="4">
    <source>
        <dbReference type="ARBA" id="ARBA00022729"/>
    </source>
</evidence>
<feature type="compositionally biased region" description="Acidic residues" evidence="7">
    <location>
        <begin position="42"/>
        <end position="54"/>
    </location>
</feature>
<proteinExistence type="inferred from homology"/>